<dbReference type="Proteomes" id="UP000280792">
    <property type="component" value="Unassembled WGS sequence"/>
</dbReference>
<feature type="domain" description="GST N-terminal" evidence="1">
    <location>
        <begin position="1"/>
        <end position="78"/>
    </location>
</feature>
<dbReference type="InterPro" id="IPR036249">
    <property type="entry name" value="Thioredoxin-like_sf"/>
</dbReference>
<dbReference type="RefSeq" id="WP_125014236.1">
    <property type="nucleotide sequence ID" value="NZ_QWEZ01000001.1"/>
</dbReference>
<protein>
    <submittedName>
        <fullName evidence="2">Glutathione S-transferase family protein</fullName>
    </submittedName>
</protein>
<organism evidence="2 3">
    <name type="scientific">Aestuariirhabdus litorea</name>
    <dbReference type="NCBI Taxonomy" id="2528527"/>
    <lineage>
        <taxon>Bacteria</taxon>
        <taxon>Pseudomonadati</taxon>
        <taxon>Pseudomonadota</taxon>
        <taxon>Gammaproteobacteria</taxon>
        <taxon>Oceanospirillales</taxon>
        <taxon>Aestuariirhabdaceae</taxon>
        <taxon>Aestuariirhabdus</taxon>
    </lineage>
</organism>
<dbReference type="Pfam" id="PF17172">
    <property type="entry name" value="GST_N_4"/>
    <property type="match status" value="1"/>
</dbReference>
<evidence type="ECO:0000313" key="2">
    <source>
        <dbReference type="EMBL" id="RRJ83860.1"/>
    </source>
</evidence>
<dbReference type="SUPFAM" id="SSF47616">
    <property type="entry name" value="GST C-terminal domain-like"/>
    <property type="match status" value="1"/>
</dbReference>
<dbReference type="SFLD" id="SFLDS00019">
    <property type="entry name" value="Glutathione_Transferase_(cytos"/>
    <property type="match status" value="1"/>
</dbReference>
<proteinExistence type="predicted"/>
<dbReference type="InterPro" id="IPR036282">
    <property type="entry name" value="Glutathione-S-Trfase_C_sf"/>
</dbReference>
<dbReference type="SFLD" id="SFLDG01200">
    <property type="entry name" value="SUF1.1"/>
    <property type="match status" value="1"/>
</dbReference>
<dbReference type="Gene3D" id="1.20.1050.10">
    <property type="match status" value="1"/>
</dbReference>
<dbReference type="Pfam" id="PF17171">
    <property type="entry name" value="GST_C_6"/>
    <property type="match status" value="1"/>
</dbReference>
<dbReference type="EMBL" id="QWEZ01000001">
    <property type="protein sequence ID" value="RRJ83860.1"/>
    <property type="molecule type" value="Genomic_DNA"/>
</dbReference>
<dbReference type="AlphaFoldDB" id="A0A3P3VML2"/>
<dbReference type="SUPFAM" id="SSF52833">
    <property type="entry name" value="Thioredoxin-like"/>
    <property type="match status" value="1"/>
</dbReference>
<reference evidence="2 3" key="2">
    <citation type="submission" date="2018-12" db="EMBL/GenBank/DDBJ databases">
        <title>Simiduia agarivorans gen. nov., sp. nov., a marine, agarolytic bacterium isolated from shallow coastal water from Keelung, Taiwan.</title>
        <authorList>
            <person name="Shieh W.Y."/>
        </authorList>
    </citation>
    <scope>NUCLEOTIDE SEQUENCE [LARGE SCALE GENOMIC DNA]</scope>
    <source>
        <strain evidence="2 3">GTF-13</strain>
    </source>
</reference>
<keyword evidence="2" id="KW-0808">Transferase</keyword>
<dbReference type="PANTHER" id="PTHR12289:SF41">
    <property type="entry name" value="FAILED AXON CONNECTIONS-RELATED"/>
    <property type="match status" value="1"/>
</dbReference>
<evidence type="ECO:0000259" key="1">
    <source>
        <dbReference type="PROSITE" id="PS50404"/>
    </source>
</evidence>
<dbReference type="GO" id="GO:0016740">
    <property type="term" value="F:transferase activity"/>
    <property type="evidence" value="ECO:0007669"/>
    <property type="project" value="UniProtKB-KW"/>
</dbReference>
<dbReference type="InterPro" id="IPR050931">
    <property type="entry name" value="Mito_Protein_Transport_Metaxin"/>
</dbReference>
<dbReference type="SFLD" id="SFLDG01180">
    <property type="entry name" value="SUF1"/>
    <property type="match status" value="1"/>
</dbReference>
<sequence>MIKFFSFGPAFGLPSPSPFCMKLEVWMKMAGIEYRTKVRKDPTQGPKGKLPFIKHGGVVVADSDIIIDYLSQSFEVELDRELTPHQRATGYAISKMLEDHLYWAMLYSRWVDPNNWKAMRTHFMGHMPLPVRRIMAGLVRLKVKKDLHSQGMGRHSAQDVYWAAKRDLRVVSTLLGDNRFLFGDEPCSYDAVVYGFIANVIDCELESPLKEFGRSHDNLVHYCQRMHERYYAATEVKSVDGQPQAA</sequence>
<dbReference type="CDD" id="cd03080">
    <property type="entry name" value="GST_N_Metaxin_like"/>
    <property type="match status" value="1"/>
</dbReference>
<accession>A0A3P3VML2</accession>
<keyword evidence="3" id="KW-1185">Reference proteome</keyword>
<dbReference type="InterPro" id="IPR026928">
    <property type="entry name" value="FAX/IsoI-like"/>
</dbReference>
<evidence type="ECO:0000313" key="3">
    <source>
        <dbReference type="Proteomes" id="UP000280792"/>
    </source>
</evidence>
<gene>
    <name evidence="2" type="ORF">D0544_01710</name>
</gene>
<dbReference type="Gene3D" id="3.40.30.10">
    <property type="entry name" value="Glutaredoxin"/>
    <property type="match status" value="1"/>
</dbReference>
<dbReference type="CDD" id="cd03193">
    <property type="entry name" value="GST_C_Metaxin"/>
    <property type="match status" value="1"/>
</dbReference>
<dbReference type="InterPro" id="IPR033468">
    <property type="entry name" value="Metaxin_GST"/>
</dbReference>
<dbReference type="PROSITE" id="PS50404">
    <property type="entry name" value="GST_NTER"/>
    <property type="match status" value="1"/>
</dbReference>
<comment type="caution">
    <text evidence="2">The sequence shown here is derived from an EMBL/GenBank/DDBJ whole genome shotgun (WGS) entry which is preliminary data.</text>
</comment>
<dbReference type="InterPro" id="IPR012336">
    <property type="entry name" value="Thioredoxin-like_fold"/>
</dbReference>
<dbReference type="GO" id="GO:0005737">
    <property type="term" value="C:cytoplasm"/>
    <property type="evidence" value="ECO:0007669"/>
    <property type="project" value="TreeGrafter"/>
</dbReference>
<dbReference type="InterPro" id="IPR004045">
    <property type="entry name" value="Glutathione_S-Trfase_N"/>
</dbReference>
<dbReference type="PANTHER" id="PTHR12289">
    <property type="entry name" value="METAXIN RELATED"/>
    <property type="match status" value="1"/>
</dbReference>
<dbReference type="InterPro" id="IPR040079">
    <property type="entry name" value="Glutathione_S-Trfase"/>
</dbReference>
<name>A0A3P3VML2_9GAMM</name>
<reference evidence="2 3" key="1">
    <citation type="submission" date="2018-08" db="EMBL/GenBank/DDBJ databases">
        <authorList>
            <person name="Khan S.A."/>
        </authorList>
    </citation>
    <scope>NUCLEOTIDE SEQUENCE [LARGE SCALE GENOMIC DNA]</scope>
    <source>
        <strain evidence="2 3">GTF-13</strain>
    </source>
</reference>